<dbReference type="InterPro" id="IPR006214">
    <property type="entry name" value="Bax_inhibitor_1-related"/>
</dbReference>
<evidence type="ECO:0000313" key="8">
    <source>
        <dbReference type="Proteomes" id="UP001177023"/>
    </source>
</evidence>
<reference evidence="7" key="1">
    <citation type="submission" date="2023-06" db="EMBL/GenBank/DDBJ databases">
        <authorList>
            <person name="Delattre M."/>
        </authorList>
    </citation>
    <scope>NUCLEOTIDE SEQUENCE</scope>
    <source>
        <strain evidence="7">AF72</strain>
    </source>
</reference>
<comment type="subcellular location">
    <subcellularLocation>
        <location evidence="1">Membrane</location>
        <topology evidence="1">Multi-pass membrane protein</topology>
    </subcellularLocation>
</comment>
<feature type="transmembrane region" description="Helical" evidence="6">
    <location>
        <begin position="39"/>
        <end position="59"/>
    </location>
</feature>
<evidence type="ECO:0000256" key="4">
    <source>
        <dbReference type="ARBA" id="ARBA00022989"/>
    </source>
</evidence>
<gene>
    <name evidence="7" type="ORF">MSPICULIGERA_LOCUS8867</name>
</gene>
<dbReference type="GO" id="GO:0031966">
    <property type="term" value="C:mitochondrial membrane"/>
    <property type="evidence" value="ECO:0007669"/>
    <property type="project" value="TreeGrafter"/>
</dbReference>
<evidence type="ECO:0000256" key="1">
    <source>
        <dbReference type="ARBA" id="ARBA00004141"/>
    </source>
</evidence>
<keyword evidence="8" id="KW-1185">Reference proteome</keyword>
<dbReference type="GO" id="GO:0019899">
    <property type="term" value="F:enzyme binding"/>
    <property type="evidence" value="ECO:0007669"/>
    <property type="project" value="TreeGrafter"/>
</dbReference>
<feature type="transmembrane region" description="Helical" evidence="6">
    <location>
        <begin position="118"/>
        <end position="142"/>
    </location>
</feature>
<keyword evidence="3 6" id="KW-0812">Transmembrane</keyword>
<dbReference type="PANTHER" id="PTHR23291:SF32">
    <property type="entry name" value="BAX INHIBITOR 1"/>
    <property type="match status" value="1"/>
</dbReference>
<evidence type="ECO:0008006" key="9">
    <source>
        <dbReference type="Google" id="ProtNLM"/>
    </source>
</evidence>
<comment type="similarity">
    <text evidence="2 6">Belongs to the BI1 family.</text>
</comment>
<dbReference type="PANTHER" id="PTHR23291">
    <property type="entry name" value="BAX INHIBITOR-RELATED"/>
    <property type="match status" value="1"/>
</dbReference>
<feature type="transmembrane region" description="Helical" evidence="6">
    <location>
        <begin position="65"/>
        <end position="82"/>
    </location>
</feature>
<dbReference type="AlphaFoldDB" id="A0AA36CJX5"/>
<feature type="transmembrane region" description="Helical" evidence="6">
    <location>
        <begin position="175"/>
        <end position="192"/>
    </location>
</feature>
<organism evidence="7 8">
    <name type="scientific">Mesorhabditis spiculigera</name>
    <dbReference type="NCBI Taxonomy" id="96644"/>
    <lineage>
        <taxon>Eukaryota</taxon>
        <taxon>Metazoa</taxon>
        <taxon>Ecdysozoa</taxon>
        <taxon>Nematoda</taxon>
        <taxon>Chromadorea</taxon>
        <taxon>Rhabditida</taxon>
        <taxon>Rhabditina</taxon>
        <taxon>Rhabditomorpha</taxon>
        <taxon>Rhabditoidea</taxon>
        <taxon>Rhabditidae</taxon>
        <taxon>Mesorhabditinae</taxon>
        <taxon>Mesorhabditis</taxon>
    </lineage>
</organism>
<feature type="non-terminal residue" evidence="7">
    <location>
        <position position="247"/>
    </location>
</feature>
<dbReference type="GO" id="GO:2001234">
    <property type="term" value="P:negative regulation of apoptotic signaling pathway"/>
    <property type="evidence" value="ECO:0007669"/>
    <property type="project" value="TreeGrafter"/>
</dbReference>
<dbReference type="GO" id="GO:0033119">
    <property type="term" value="P:negative regulation of RNA splicing"/>
    <property type="evidence" value="ECO:0007669"/>
    <property type="project" value="TreeGrafter"/>
</dbReference>
<dbReference type="GO" id="GO:0034620">
    <property type="term" value="P:cellular response to unfolded protein"/>
    <property type="evidence" value="ECO:0007669"/>
    <property type="project" value="TreeGrafter"/>
</dbReference>
<evidence type="ECO:0000313" key="7">
    <source>
        <dbReference type="EMBL" id="CAJ0570427.1"/>
    </source>
</evidence>
<feature type="transmembrane region" description="Helical" evidence="6">
    <location>
        <begin position="149"/>
        <end position="169"/>
    </location>
</feature>
<feature type="transmembrane region" description="Helical" evidence="6">
    <location>
        <begin position="94"/>
        <end position="112"/>
    </location>
</feature>
<evidence type="ECO:0000256" key="3">
    <source>
        <dbReference type="ARBA" id="ARBA00022692"/>
    </source>
</evidence>
<dbReference type="EMBL" id="CATQJA010002310">
    <property type="protein sequence ID" value="CAJ0570427.1"/>
    <property type="molecule type" value="Genomic_DNA"/>
</dbReference>
<dbReference type="Proteomes" id="UP001177023">
    <property type="component" value="Unassembled WGS sequence"/>
</dbReference>
<evidence type="ECO:0000256" key="6">
    <source>
        <dbReference type="RuleBase" id="RU004379"/>
    </source>
</evidence>
<evidence type="ECO:0000256" key="5">
    <source>
        <dbReference type="ARBA" id="ARBA00023136"/>
    </source>
</evidence>
<proteinExistence type="inferred from homology"/>
<accession>A0AA36CJX5</accession>
<keyword evidence="5 6" id="KW-0472">Membrane</keyword>
<name>A0AA36CJX5_9BILA</name>
<comment type="caution">
    <text evidence="7">The sequence shown here is derived from an EMBL/GenBank/DDBJ whole genome shotgun (WGS) entry which is preliminary data.</text>
</comment>
<evidence type="ECO:0000256" key="2">
    <source>
        <dbReference type="ARBA" id="ARBA00010350"/>
    </source>
</evidence>
<sequence>MAARTAPNDSTNIFANIGRAFSSLDDKLEKRQKTHLKNVYGSLAVGLGSAAVGASVHLFTNILRANFLLSLGSIALMFMLMSTPAVPENQKKRFGYFLGFCFISGVSTGPLLEHAMMINPTIILTAFLTTAFVFTCFSLSALYAPSTKYLYLGGTLASASMALLFMAIFTRYYTVMMWMGLGISCAFILYDTQLIVEKNRMGDEDYIWHSVELFIDFIQVFRYLVVLLSQKEEKRENNRRRNERSAY</sequence>
<keyword evidence="4 6" id="KW-1133">Transmembrane helix</keyword>
<protein>
    <recommendedName>
        <fullName evidence="9">Bax inhibitor 1</fullName>
    </recommendedName>
</protein>
<dbReference type="Pfam" id="PF01027">
    <property type="entry name" value="Bax1-I"/>
    <property type="match status" value="1"/>
</dbReference>